<feature type="region of interest" description="Disordered" evidence="2">
    <location>
        <begin position="1150"/>
        <end position="1179"/>
    </location>
</feature>
<feature type="coiled-coil region" evidence="1">
    <location>
        <begin position="525"/>
        <end position="555"/>
    </location>
</feature>
<feature type="compositionally biased region" description="Polar residues" evidence="2">
    <location>
        <begin position="648"/>
        <end position="659"/>
    </location>
</feature>
<reference evidence="6" key="1">
    <citation type="journal article" date="2020" name="PLoS Negl. Trop. Dis.">
        <title>High-quality nuclear genome for Sarcoptes scabiei-A critical resource for a neglected parasite.</title>
        <authorList>
            <person name="Korhonen P.K."/>
            <person name="Gasser R.B."/>
            <person name="Ma G."/>
            <person name="Wang T."/>
            <person name="Stroehlein A.J."/>
            <person name="Young N.D."/>
            <person name="Ang C.S."/>
            <person name="Fernando D.D."/>
            <person name="Lu H.C."/>
            <person name="Taylor S."/>
            <person name="Reynolds S.L."/>
            <person name="Mofiz E."/>
            <person name="Najaraj S.H."/>
            <person name="Gowda H."/>
            <person name="Madugundu A."/>
            <person name="Renuse S."/>
            <person name="Holt D."/>
            <person name="Pandey A."/>
            <person name="Papenfuss A.T."/>
            <person name="Fischer K."/>
        </authorList>
    </citation>
    <scope>NUCLEOTIDE SEQUENCE [LARGE SCALE GENOMIC DNA]</scope>
</reference>
<dbReference type="GO" id="GO:0005975">
    <property type="term" value="P:carbohydrate metabolic process"/>
    <property type="evidence" value="ECO:0007669"/>
    <property type="project" value="InterPro"/>
</dbReference>
<dbReference type="SMART" id="SM00636">
    <property type="entry name" value="Glyco_18"/>
    <property type="match status" value="1"/>
</dbReference>
<proteinExistence type="predicted"/>
<dbReference type="InterPro" id="IPR011583">
    <property type="entry name" value="Chitinase_II/V-like_cat"/>
</dbReference>
<keyword evidence="6" id="KW-1185">Reference proteome</keyword>
<feature type="compositionally biased region" description="Polar residues" evidence="2">
    <location>
        <begin position="386"/>
        <end position="404"/>
    </location>
</feature>
<sequence>MPIKIFPNPLLMWNHFCKIKKIDLVNFESVDRYRKQSNISSNRQSNRLIEITFSTLILISIATISVAIDETYSSGTNITNSSLQSISSSSSLVASQSNPNDGISVGEEGFAKNNFSHSLTSSTSTSVPDIRKLLEDYINYLASLPDIRTFDNIVGQQHHNYDIHPIDIDQRNDSMEPLDAGQDRKDLISINGTMDNQPTYEIISTAESKEQSIHPTSLYETFVPSQHQDNVAKIYEPIRNVDRFESFGLGSTASLADDSTSDNDQPSRSASSIGEENHSRIRSLQSNKLQFELPSSSLSDSRSSSTFDINQIDHDPVGSERPLLSSTTSNPKDDLSGTGEDVDDNDGEKPIEPIDYEYEDMDDGGDFDDRDEDNRENENSDFTMTKFPSSQNITDSQANKSPSNLEDRGEEKIPSTTVNYDSYERETSTISRVSLNDTQGSNFALNISNEDDDISALNQSQQNNPNDENDGRPQFSSKFQNRIDDVINHSNDYANDFRSDLNRNQIEIPMSDDHRKQTPMTLKQIEDRIDLIEQLKKTKKVLEKQIEKLKFLERNAFRSINTNNGIDDDRFRVSFLNSNQTSPNASPDSIEKSENAQSFEARLNRDQLVNNETDQMSTKELVTSKDIVPEDQKKFKDAFESDQIESLPPTTVSTPNNVELSKEEVSDSGEKFLDYTFIDDNERDDVGGDGRIKTKDPNDDAANATNRKSDVNESNDEIGNDGNDHHSESPPTISDFYGDNHDRFDRNDVAHRKDANDVDVAHVNRSDYNEHLPRKMSFESNIDDDLEANPQQNYLNSNSDNNNNNNIDIVDPIFQKDKERNNETILKLFKQSSSTSMSSFAGNSKSFNSNQNNLDEGNDFVRLQSIQREEPREAISTTTILPLLNEYENNQHNYSNEIVYEDNHQQMHQNISNYGRKEGDGDGSLINQNPHHVDQRFNDNFNLDHQQQQQHPRSSSAWSASDFRSNLDSLNNHYYYYYHLQQQQQQQKQQQQQQQDNSSVNIINDDQTSSDSKTIELDATELNRDSFTSKSVSNETLETDNDDHRIGYYHKTNTTDTTIDNDYGEKVSEIERLKNEVNQTESSSSIISSLDRSNSFETVNETQIHSLNETVLKQNLIRSTIASMLFFDPSTRRNYNASNRNETKNVVLDTNKLNPNEDGDDLLPNGLPPIENNRNGDSFGKKKIETFESHEKNLTNSIDRHEPSMIESSVNLKLSVNKFNLPIDNERNETLSNRSVVDPIKLNKIIDQTETNQNLRRKKLHMKLMLNQKNIVAVNQNPENLLKLYRARFRHRKRFRKIRLPFGHRGSVNQFNAKKADIVVLNLDHNNLDHQSHHEYDRNNDRNLKRYDSSLKESISSRAEEEAVPTTSTTETSTIESFTTTTTTPTTTTTTASTASPKTIETTALPLDRETSKSTSPKASISDRNSFNELKVGELLAENKTIPSSNLPIIDSLITKIEANEQESLSQSFDPNHRPKPNFKVFCTFDAHRPIPIDFGNESNTDRNRDPNPNEESEEDGADGGGRFFDINQLEMNSDLLKQCTHLVYAFVNIDLNGELYTGLSAIHQDPNLREHYRRFNEANLIRMKNLKKTYPHLKFLAAIGGWDTPPQLFSLMVATAKLRNRLSMSIYKFLLDHDFDGTILAWFYPVYGMKSSLDSRSTRATGQTLFQLDDKQNLIKFVRLLKAKFKSIEMIDHLHHRQHNKQLQQLLNRPLELGLMVPPFQEFIDRGYDAQKLSQFVDHFILMTYDYYGSWENQVQHFAPLYPPKSTNQTQFYDDERNRKFNINYTVNYWINEKGAPKNQTSIGVAFYGRSFTLANQSNAQAGSLAIGPGLAGPNTNRPGLLSFNELCELYLANKNVRLFEDDYRITANLQLYNQWVGFDDELSLYLKTKYAIGNELSGLFIWSINYDDYRNRCGWGKFPLLKAVNKAIEHCFVWNQCSIKTLSSPSPSSLPSSSSSSY</sequence>
<feature type="region of interest" description="Disordered" evidence="2">
    <location>
        <begin position="1492"/>
        <end position="1523"/>
    </location>
</feature>
<evidence type="ECO:0000259" key="3">
    <source>
        <dbReference type="PROSITE" id="PS51910"/>
    </source>
</evidence>
<evidence type="ECO:0000256" key="1">
    <source>
        <dbReference type="SAM" id="Coils"/>
    </source>
</evidence>
<evidence type="ECO:0000256" key="2">
    <source>
        <dbReference type="SAM" id="MobiDB-lite"/>
    </source>
</evidence>
<dbReference type="PANTHER" id="PTHR11177">
    <property type="entry name" value="CHITINASE"/>
    <property type="match status" value="1"/>
</dbReference>
<dbReference type="GO" id="GO:0008061">
    <property type="term" value="F:chitin binding"/>
    <property type="evidence" value="ECO:0007669"/>
    <property type="project" value="InterPro"/>
</dbReference>
<feature type="compositionally biased region" description="Low complexity" evidence="2">
    <location>
        <begin position="295"/>
        <end position="305"/>
    </location>
</feature>
<dbReference type="InterPro" id="IPR001223">
    <property type="entry name" value="Glyco_hydro18_cat"/>
</dbReference>
<gene>
    <name evidence="4" type="ORF">SSS_1890</name>
</gene>
<dbReference type="InterPro" id="IPR017853">
    <property type="entry name" value="GH"/>
</dbReference>
<accession>A0A834R7D5</accession>
<dbReference type="InterPro" id="IPR029070">
    <property type="entry name" value="Chitinase_insertion_sf"/>
</dbReference>
<dbReference type="EnsemblMetazoa" id="SSS_1890s_mrna">
    <property type="protein sequence ID" value="KAF7491905.1"/>
    <property type="gene ID" value="SSS_1890"/>
</dbReference>
<evidence type="ECO:0000313" key="6">
    <source>
        <dbReference type="Proteomes" id="UP000070412"/>
    </source>
</evidence>
<keyword evidence="1" id="KW-0175">Coiled coil</keyword>
<dbReference type="Gene3D" id="3.10.50.10">
    <property type="match status" value="1"/>
</dbReference>
<feature type="compositionally biased region" description="Acidic residues" evidence="2">
    <location>
        <begin position="1509"/>
        <end position="1518"/>
    </location>
</feature>
<dbReference type="InterPro" id="IPR050314">
    <property type="entry name" value="Glycosyl_Hydrlase_18"/>
</dbReference>
<protein>
    <submittedName>
        <fullName evidence="4">Chitinase-3-like protein 1</fullName>
    </submittedName>
</protein>
<feature type="compositionally biased region" description="Low complexity" evidence="2">
    <location>
        <begin position="985"/>
        <end position="995"/>
    </location>
</feature>
<feature type="compositionally biased region" description="Polar residues" evidence="2">
    <location>
        <begin position="1413"/>
        <end position="1422"/>
    </location>
</feature>
<dbReference type="PROSITE" id="PS51910">
    <property type="entry name" value="GH18_2"/>
    <property type="match status" value="1"/>
</dbReference>
<reference evidence="4" key="2">
    <citation type="submission" date="2020-01" db="EMBL/GenBank/DDBJ databases">
        <authorList>
            <person name="Korhonen P.K.K."/>
            <person name="Guangxu M.G."/>
            <person name="Wang T.W."/>
            <person name="Stroehlein A.J.S."/>
            <person name="Young N.D."/>
            <person name="Ang C.-S.A."/>
            <person name="Fernando D.W.F."/>
            <person name="Lu H.L."/>
            <person name="Taylor S.T."/>
            <person name="Ehtesham M.E.M."/>
            <person name="Najaraj S.H.N."/>
            <person name="Harsha G.H.G."/>
            <person name="Madugundu A.M."/>
            <person name="Renuse S.R."/>
            <person name="Holt D.H."/>
            <person name="Pandey A.P."/>
            <person name="Papenfuss A.P."/>
            <person name="Gasser R.B.G."/>
            <person name="Fischer K.F."/>
        </authorList>
    </citation>
    <scope>NUCLEOTIDE SEQUENCE</scope>
    <source>
        <strain evidence="4">SSS_KF_BRIS2020</strain>
    </source>
</reference>
<feature type="region of interest" description="Disordered" evidence="2">
    <location>
        <begin position="912"/>
        <end position="937"/>
    </location>
</feature>
<dbReference type="GO" id="GO:0004568">
    <property type="term" value="F:chitinase activity"/>
    <property type="evidence" value="ECO:0007669"/>
    <property type="project" value="TreeGrafter"/>
</dbReference>
<feature type="compositionally biased region" description="Polar residues" evidence="2">
    <location>
        <begin position="456"/>
        <end position="466"/>
    </location>
</feature>
<feature type="region of interest" description="Disordered" evidence="2">
    <location>
        <begin position="456"/>
        <end position="476"/>
    </location>
</feature>
<feature type="compositionally biased region" description="Polar residues" evidence="2">
    <location>
        <begin position="996"/>
        <end position="1012"/>
    </location>
</feature>
<feature type="compositionally biased region" description="Basic and acidic residues" evidence="2">
    <location>
        <begin position="684"/>
        <end position="698"/>
    </location>
</feature>
<organism evidence="4">
    <name type="scientific">Sarcoptes scabiei</name>
    <name type="common">Itch mite</name>
    <name type="synonym">Acarus scabiei</name>
    <dbReference type="NCBI Taxonomy" id="52283"/>
    <lineage>
        <taxon>Eukaryota</taxon>
        <taxon>Metazoa</taxon>
        <taxon>Ecdysozoa</taxon>
        <taxon>Arthropoda</taxon>
        <taxon>Chelicerata</taxon>
        <taxon>Arachnida</taxon>
        <taxon>Acari</taxon>
        <taxon>Acariformes</taxon>
        <taxon>Sarcoptiformes</taxon>
        <taxon>Astigmata</taxon>
        <taxon>Psoroptidia</taxon>
        <taxon>Sarcoptoidea</taxon>
        <taxon>Sarcoptidae</taxon>
        <taxon>Sarcoptinae</taxon>
        <taxon>Sarcoptes</taxon>
    </lineage>
</organism>
<dbReference type="Pfam" id="PF00704">
    <property type="entry name" value="Glyco_hydro_18"/>
    <property type="match status" value="1"/>
</dbReference>
<dbReference type="Proteomes" id="UP000070412">
    <property type="component" value="Unassembled WGS sequence"/>
</dbReference>
<name>A0A834R7D5_SARSC</name>
<feature type="region of interest" description="Disordered" evidence="2">
    <location>
        <begin position="985"/>
        <end position="1019"/>
    </location>
</feature>
<feature type="compositionally biased region" description="Low complexity" evidence="2">
    <location>
        <begin position="253"/>
        <end position="264"/>
    </location>
</feature>
<feature type="compositionally biased region" description="Low complexity" evidence="2">
    <location>
        <begin position="796"/>
        <end position="806"/>
    </location>
</feature>
<feature type="compositionally biased region" description="Basic and acidic residues" evidence="2">
    <location>
        <begin position="660"/>
        <end position="673"/>
    </location>
</feature>
<feature type="domain" description="GH18" evidence="3">
    <location>
        <begin position="1509"/>
        <end position="1933"/>
    </location>
</feature>
<feature type="region of interest" description="Disordered" evidence="2">
    <location>
        <begin position="639"/>
        <end position="745"/>
    </location>
</feature>
<dbReference type="GO" id="GO:0006032">
    <property type="term" value="P:chitin catabolic process"/>
    <property type="evidence" value="ECO:0007669"/>
    <property type="project" value="TreeGrafter"/>
</dbReference>
<dbReference type="PANTHER" id="PTHR11177:SF317">
    <property type="entry name" value="CHITINASE 12-RELATED"/>
    <property type="match status" value="1"/>
</dbReference>
<feature type="region of interest" description="Disordered" evidence="2">
    <location>
        <begin position="787"/>
        <end position="806"/>
    </location>
</feature>
<dbReference type="EMBL" id="WVUK01000058">
    <property type="protein sequence ID" value="KAF7491905.1"/>
    <property type="molecule type" value="Genomic_DNA"/>
</dbReference>
<dbReference type="OrthoDB" id="76388at2759"/>
<feature type="region of interest" description="Disordered" evidence="2">
    <location>
        <begin position="1351"/>
        <end position="1422"/>
    </location>
</feature>
<evidence type="ECO:0000313" key="5">
    <source>
        <dbReference type="EnsemblMetazoa" id="KAF7491905.1"/>
    </source>
</evidence>
<dbReference type="Gene3D" id="3.20.20.80">
    <property type="entry name" value="Glycosidases"/>
    <property type="match status" value="1"/>
</dbReference>
<dbReference type="GO" id="GO:0005576">
    <property type="term" value="C:extracellular region"/>
    <property type="evidence" value="ECO:0007669"/>
    <property type="project" value="TreeGrafter"/>
</dbReference>
<feature type="region of interest" description="Disordered" evidence="2">
    <location>
        <begin position="253"/>
        <end position="426"/>
    </location>
</feature>
<feature type="compositionally biased region" description="Low complexity" evidence="2">
    <location>
        <begin position="1364"/>
        <end position="1399"/>
    </location>
</feature>
<dbReference type="SUPFAM" id="SSF51445">
    <property type="entry name" value="(Trans)glycosidases"/>
    <property type="match status" value="1"/>
</dbReference>
<evidence type="ECO:0000313" key="4">
    <source>
        <dbReference type="EMBL" id="KAF7491905.1"/>
    </source>
</evidence>
<dbReference type="SUPFAM" id="SSF54556">
    <property type="entry name" value="Chitinase insertion domain"/>
    <property type="match status" value="1"/>
</dbReference>
<reference evidence="5" key="3">
    <citation type="submission" date="2022-06" db="UniProtKB">
        <authorList>
            <consortium name="EnsemblMetazoa"/>
        </authorList>
    </citation>
    <scope>IDENTIFICATION</scope>
</reference>
<feature type="compositionally biased region" description="Acidic residues" evidence="2">
    <location>
        <begin position="354"/>
        <end position="371"/>
    </location>
</feature>